<evidence type="ECO:0000313" key="2">
    <source>
        <dbReference type="EMBL" id="UWS32888.1"/>
    </source>
</evidence>
<keyword evidence="1" id="KW-1133">Transmembrane helix</keyword>
<dbReference type="EMBL" id="CP103445">
    <property type="protein sequence ID" value="UWS32888.1"/>
    <property type="molecule type" value="Genomic_DNA"/>
</dbReference>
<feature type="transmembrane region" description="Helical" evidence="1">
    <location>
        <begin position="80"/>
        <end position="99"/>
    </location>
</feature>
<organism evidence="2 3">
    <name type="scientific">Erwinia pyrifoliae</name>
    <dbReference type="NCBI Taxonomy" id="79967"/>
    <lineage>
        <taxon>Bacteria</taxon>
        <taxon>Pseudomonadati</taxon>
        <taxon>Pseudomonadota</taxon>
        <taxon>Gammaproteobacteria</taxon>
        <taxon>Enterobacterales</taxon>
        <taxon>Erwiniaceae</taxon>
        <taxon>Erwinia</taxon>
    </lineage>
</organism>
<dbReference type="Proteomes" id="UP001058553">
    <property type="component" value="Chromosome"/>
</dbReference>
<reference evidence="2" key="1">
    <citation type="submission" date="2022-07" db="EMBL/GenBank/DDBJ databases">
        <title>Genetic diversity of Erwinia pyrifoliae.</title>
        <authorList>
            <person name="Park D.S."/>
            <person name="Ham H."/>
        </authorList>
    </citation>
    <scope>NUCLEOTIDE SEQUENCE</scope>
    <source>
        <strain evidence="2">CP201486</strain>
    </source>
</reference>
<protein>
    <submittedName>
        <fullName evidence="2">Uncharacterized protein</fullName>
    </submittedName>
</protein>
<proteinExistence type="predicted"/>
<sequence>MKWMFFLIFIFMNFYYLWNGKDNFSKKSWLLFGLSFIWVIIGTIIFGFALKNIMLLWPVITVSTAKFLTMAVGASFTAVLAMKFLVVMLCTMFSGFMRFHKKYNSENYQALSSLSNGFSPSLLILAKCVVSCGSVLIFYGIWLA</sequence>
<feature type="transmembrane region" description="Helical" evidence="1">
    <location>
        <begin position="29"/>
        <end position="48"/>
    </location>
</feature>
<accession>A0ABY5X764</accession>
<evidence type="ECO:0000256" key="1">
    <source>
        <dbReference type="SAM" id="Phobius"/>
    </source>
</evidence>
<keyword evidence="1" id="KW-0472">Membrane</keyword>
<evidence type="ECO:0000313" key="3">
    <source>
        <dbReference type="Proteomes" id="UP001058553"/>
    </source>
</evidence>
<gene>
    <name evidence="2" type="ORF">NYP84_14905</name>
</gene>
<keyword evidence="1" id="KW-0812">Transmembrane</keyword>
<name>A0ABY5X764_ERWPY</name>
<keyword evidence="3" id="KW-1185">Reference proteome</keyword>
<feature type="transmembrane region" description="Helical" evidence="1">
    <location>
        <begin position="120"/>
        <end position="142"/>
    </location>
</feature>
<dbReference type="RefSeq" id="WP_259817664.1">
    <property type="nucleotide sequence ID" value="NZ_CP103445.1"/>
</dbReference>